<organism evidence="2 3">
    <name type="scientific">Taxus chinensis</name>
    <name type="common">Chinese yew</name>
    <name type="synonym">Taxus wallichiana var. chinensis</name>
    <dbReference type="NCBI Taxonomy" id="29808"/>
    <lineage>
        <taxon>Eukaryota</taxon>
        <taxon>Viridiplantae</taxon>
        <taxon>Streptophyta</taxon>
        <taxon>Embryophyta</taxon>
        <taxon>Tracheophyta</taxon>
        <taxon>Spermatophyta</taxon>
        <taxon>Pinopsida</taxon>
        <taxon>Pinidae</taxon>
        <taxon>Conifers II</taxon>
        <taxon>Cupressales</taxon>
        <taxon>Taxaceae</taxon>
        <taxon>Taxus</taxon>
    </lineage>
</organism>
<dbReference type="Proteomes" id="UP000824469">
    <property type="component" value="Unassembled WGS sequence"/>
</dbReference>
<evidence type="ECO:0000313" key="3">
    <source>
        <dbReference type="Proteomes" id="UP000824469"/>
    </source>
</evidence>
<name>A0AA38G1L7_TAXCH</name>
<feature type="region of interest" description="Disordered" evidence="1">
    <location>
        <begin position="104"/>
        <end position="222"/>
    </location>
</feature>
<sequence length="378" mass="44080">MVGWEGDSYIGETSFGLSKSKDRKRKNDFESEPAAGQQPFDYYSNTGPGKSVAGYDKKMKKAKEQSMHNNIGTQMPVWFGQDARNFEDDDNIVGGKRFVKDLPDNRRYMQDGGMLNEDAPYADQRWRHPDKQNREYQRSPIGRYADVGDWKTPNYHQPLPFERSTNYTNRELDLEGTGNFHGEQNLIPKSMDRTKKKRKEVRQSFEDPFRISNEQNVAEDHRDKHDYLKEQSNFVGNRRPVLDASGLLEDAKWSEQGRFLNEQKRRKKIQIGDAPLDLERNFEESMAFEGTQNSKKNRRKKDQAKGESVDFFTPHQQQMRPEYDVKAVDGQSKVGSMKIKFKNRKDDSKIPHFLTETNGPQDHTQPSLYSEEDMERRA</sequence>
<feature type="compositionally biased region" description="Polar residues" evidence="1">
    <location>
        <begin position="355"/>
        <end position="368"/>
    </location>
</feature>
<keyword evidence="3" id="KW-1185">Reference proteome</keyword>
<comment type="caution">
    <text evidence="2">The sequence shown here is derived from an EMBL/GenBank/DDBJ whole genome shotgun (WGS) entry which is preliminary data.</text>
</comment>
<feature type="region of interest" description="Disordered" evidence="1">
    <location>
        <begin position="1"/>
        <end position="74"/>
    </location>
</feature>
<dbReference type="AlphaFoldDB" id="A0AA38G1L7"/>
<feature type="region of interest" description="Disordered" evidence="1">
    <location>
        <begin position="279"/>
        <end position="378"/>
    </location>
</feature>
<feature type="compositionally biased region" description="Basic and acidic residues" evidence="1">
    <location>
        <begin position="124"/>
        <end position="137"/>
    </location>
</feature>
<reference evidence="2 3" key="1">
    <citation type="journal article" date="2021" name="Nat. Plants">
        <title>The Taxus genome provides insights into paclitaxel biosynthesis.</title>
        <authorList>
            <person name="Xiong X."/>
            <person name="Gou J."/>
            <person name="Liao Q."/>
            <person name="Li Y."/>
            <person name="Zhou Q."/>
            <person name="Bi G."/>
            <person name="Li C."/>
            <person name="Du R."/>
            <person name="Wang X."/>
            <person name="Sun T."/>
            <person name="Guo L."/>
            <person name="Liang H."/>
            <person name="Lu P."/>
            <person name="Wu Y."/>
            <person name="Zhang Z."/>
            <person name="Ro D.K."/>
            <person name="Shang Y."/>
            <person name="Huang S."/>
            <person name="Yan J."/>
        </authorList>
    </citation>
    <scope>NUCLEOTIDE SEQUENCE [LARGE SCALE GENOMIC DNA]</scope>
    <source>
        <strain evidence="2">Ta-2019</strain>
    </source>
</reference>
<proteinExistence type="predicted"/>
<protein>
    <submittedName>
        <fullName evidence="2">Uncharacterized protein</fullName>
    </submittedName>
</protein>
<evidence type="ECO:0000256" key="1">
    <source>
        <dbReference type="SAM" id="MobiDB-lite"/>
    </source>
</evidence>
<gene>
    <name evidence="2" type="ORF">KI387_028324</name>
</gene>
<dbReference type="EMBL" id="JAHRHJ020000006">
    <property type="protein sequence ID" value="KAH9313289.1"/>
    <property type="molecule type" value="Genomic_DNA"/>
</dbReference>
<evidence type="ECO:0000313" key="2">
    <source>
        <dbReference type="EMBL" id="KAH9313289.1"/>
    </source>
</evidence>
<accession>A0AA38G1L7</accession>